<feature type="region of interest" description="Disordered" evidence="1">
    <location>
        <begin position="1"/>
        <end position="99"/>
    </location>
</feature>
<keyword evidence="3" id="KW-1185">Reference proteome</keyword>
<proteinExistence type="predicted"/>
<feature type="compositionally biased region" description="Low complexity" evidence="1">
    <location>
        <begin position="22"/>
        <end position="31"/>
    </location>
</feature>
<reference evidence="2 3" key="1">
    <citation type="submission" date="2019-04" db="EMBL/GenBank/DDBJ databases">
        <title>Friends and foes A comparative genomics study of 23 Aspergillus species from section Flavi.</title>
        <authorList>
            <consortium name="DOE Joint Genome Institute"/>
            <person name="Kjaerbolling I."/>
            <person name="Vesth T."/>
            <person name="Frisvad J.C."/>
            <person name="Nybo J.L."/>
            <person name="Theobald S."/>
            <person name="Kildgaard S."/>
            <person name="Isbrandt T."/>
            <person name="Kuo A."/>
            <person name="Sato A."/>
            <person name="Lyhne E.K."/>
            <person name="Kogle M.E."/>
            <person name="Wiebenga A."/>
            <person name="Kun R.S."/>
            <person name="Lubbers R.J."/>
            <person name="Makela M.R."/>
            <person name="Barry K."/>
            <person name="Chovatia M."/>
            <person name="Clum A."/>
            <person name="Daum C."/>
            <person name="Haridas S."/>
            <person name="He G."/>
            <person name="LaButti K."/>
            <person name="Lipzen A."/>
            <person name="Mondo S."/>
            <person name="Riley R."/>
            <person name="Salamov A."/>
            <person name="Simmons B.A."/>
            <person name="Magnuson J.K."/>
            <person name="Henrissat B."/>
            <person name="Mortensen U.H."/>
            <person name="Larsen T.O."/>
            <person name="Devries R.P."/>
            <person name="Grigoriev I.V."/>
            <person name="Machida M."/>
            <person name="Baker S.E."/>
            <person name="Andersen M.R."/>
        </authorList>
    </citation>
    <scope>NUCLEOTIDE SEQUENCE [LARGE SCALE GENOMIC DNA]</scope>
    <source>
        <strain evidence="2 3">CBS 151.66</strain>
    </source>
</reference>
<name>A0A5N5WJD3_9EURO</name>
<organism evidence="2 3">
    <name type="scientific">Aspergillus leporis</name>
    <dbReference type="NCBI Taxonomy" id="41062"/>
    <lineage>
        <taxon>Eukaryota</taxon>
        <taxon>Fungi</taxon>
        <taxon>Dikarya</taxon>
        <taxon>Ascomycota</taxon>
        <taxon>Pezizomycotina</taxon>
        <taxon>Eurotiomycetes</taxon>
        <taxon>Eurotiomycetidae</taxon>
        <taxon>Eurotiales</taxon>
        <taxon>Aspergillaceae</taxon>
        <taxon>Aspergillus</taxon>
        <taxon>Aspergillus subgen. Circumdati</taxon>
    </lineage>
</organism>
<protein>
    <submittedName>
        <fullName evidence="2">Uncharacterized protein</fullName>
    </submittedName>
</protein>
<feature type="compositionally biased region" description="Basic and acidic residues" evidence="1">
    <location>
        <begin position="1"/>
        <end position="20"/>
    </location>
</feature>
<dbReference type="EMBL" id="ML732395">
    <property type="protein sequence ID" value="KAB8068409.1"/>
    <property type="molecule type" value="Genomic_DNA"/>
</dbReference>
<dbReference type="OrthoDB" id="10362230at2759"/>
<gene>
    <name evidence="2" type="ORF">BDV29DRAFT_162427</name>
</gene>
<evidence type="ECO:0000256" key="1">
    <source>
        <dbReference type="SAM" id="MobiDB-lite"/>
    </source>
</evidence>
<evidence type="ECO:0000313" key="3">
    <source>
        <dbReference type="Proteomes" id="UP000326565"/>
    </source>
</evidence>
<dbReference type="AlphaFoldDB" id="A0A5N5WJD3"/>
<dbReference type="Proteomes" id="UP000326565">
    <property type="component" value="Unassembled WGS sequence"/>
</dbReference>
<sequence length="99" mass="11260">MLNNARRENDALRNDVEEMRAQLNQQQQHQQANGHSRRQPMFEHHPMANPQSNGQSHGPIFSNYAPSAGMAQEQPRTLPPLMNGSVAPMQGVQYTDERR</sequence>
<evidence type="ECO:0000313" key="2">
    <source>
        <dbReference type="EMBL" id="KAB8068409.1"/>
    </source>
</evidence>
<accession>A0A5N5WJD3</accession>